<dbReference type="CDD" id="cd00754">
    <property type="entry name" value="Ubl_MoaD"/>
    <property type="match status" value="1"/>
</dbReference>
<dbReference type="EMBL" id="JBHSRI010000018">
    <property type="protein sequence ID" value="MFC6040042.1"/>
    <property type="molecule type" value="Genomic_DNA"/>
</dbReference>
<dbReference type="PANTHER" id="PTHR33359">
    <property type="entry name" value="MOLYBDOPTERIN SYNTHASE SULFUR CARRIER SUBUNIT"/>
    <property type="match status" value="1"/>
</dbReference>
<dbReference type="InterPro" id="IPR012675">
    <property type="entry name" value="Beta-grasp_dom_sf"/>
</dbReference>
<dbReference type="Pfam" id="PF02597">
    <property type="entry name" value="ThiS"/>
    <property type="match status" value="1"/>
</dbReference>
<gene>
    <name evidence="4" type="ORF">ACFPYN_11475</name>
</gene>
<comment type="caution">
    <text evidence="4">The sequence shown here is derived from an EMBL/GenBank/DDBJ whole genome shotgun (WGS) entry which is preliminary data.</text>
</comment>
<dbReference type="InterPro" id="IPR044672">
    <property type="entry name" value="MOCS2A"/>
</dbReference>
<evidence type="ECO:0000256" key="2">
    <source>
        <dbReference type="ARBA" id="ARBA00024200"/>
    </source>
</evidence>
<comment type="similarity">
    <text evidence="2">Belongs to the MoaD family.</text>
</comment>
<evidence type="ECO:0000256" key="1">
    <source>
        <dbReference type="ARBA" id="ARBA00022741"/>
    </source>
</evidence>
<dbReference type="Gene3D" id="3.10.20.30">
    <property type="match status" value="1"/>
</dbReference>
<dbReference type="InterPro" id="IPR003749">
    <property type="entry name" value="ThiS/MoaD-like"/>
</dbReference>
<dbReference type="SUPFAM" id="SSF54285">
    <property type="entry name" value="MoaD/ThiS"/>
    <property type="match status" value="1"/>
</dbReference>
<evidence type="ECO:0000313" key="4">
    <source>
        <dbReference type="EMBL" id="MFC6040042.1"/>
    </source>
</evidence>
<keyword evidence="5" id="KW-1185">Reference proteome</keyword>
<organism evidence="4 5">
    <name type="scientific">Paenisporosarcina macmurdoensis</name>
    <dbReference type="NCBI Taxonomy" id="212659"/>
    <lineage>
        <taxon>Bacteria</taxon>
        <taxon>Bacillati</taxon>
        <taxon>Bacillota</taxon>
        <taxon>Bacilli</taxon>
        <taxon>Bacillales</taxon>
        <taxon>Caryophanaceae</taxon>
        <taxon>Paenisporosarcina</taxon>
    </lineage>
</organism>
<dbReference type="PANTHER" id="PTHR33359:SF1">
    <property type="entry name" value="MOLYBDOPTERIN SYNTHASE SULFUR CARRIER SUBUNIT"/>
    <property type="match status" value="1"/>
</dbReference>
<evidence type="ECO:0000256" key="3">
    <source>
        <dbReference type="ARBA" id="ARBA00024247"/>
    </source>
</evidence>
<reference evidence="5" key="1">
    <citation type="journal article" date="2019" name="Int. J. Syst. Evol. Microbiol.">
        <title>The Global Catalogue of Microorganisms (GCM) 10K type strain sequencing project: providing services to taxonomists for standard genome sequencing and annotation.</title>
        <authorList>
            <consortium name="The Broad Institute Genomics Platform"/>
            <consortium name="The Broad Institute Genome Sequencing Center for Infectious Disease"/>
            <person name="Wu L."/>
            <person name="Ma J."/>
        </authorList>
    </citation>
    <scope>NUCLEOTIDE SEQUENCE [LARGE SCALE GENOMIC DNA]</scope>
    <source>
        <strain evidence="5">CCUG 54527</strain>
    </source>
</reference>
<name>A0ABW1LAS1_9BACL</name>
<protein>
    <recommendedName>
        <fullName evidence="3">Molybdopterin synthase sulfur carrier subunit</fullName>
    </recommendedName>
</protein>
<dbReference type="RefSeq" id="WP_377734297.1">
    <property type="nucleotide sequence ID" value="NZ_JBHSRI010000018.1"/>
</dbReference>
<evidence type="ECO:0000313" key="5">
    <source>
        <dbReference type="Proteomes" id="UP001596170"/>
    </source>
</evidence>
<dbReference type="Proteomes" id="UP001596170">
    <property type="component" value="Unassembled WGS sequence"/>
</dbReference>
<sequence length="77" mass="8512">MIELHYFAGIRVLTGIPKESVNFSNQTVEDLWKWADEKYPGIRNSSARIAVNEEYALPTDVIESGDTVAFIPPVSGG</sequence>
<dbReference type="InterPro" id="IPR016155">
    <property type="entry name" value="Mopterin_synth/thiamin_S_b"/>
</dbReference>
<proteinExistence type="inferred from homology"/>
<keyword evidence="1" id="KW-0547">Nucleotide-binding</keyword>
<accession>A0ABW1LAS1</accession>